<evidence type="ECO:0000313" key="1">
    <source>
        <dbReference type="EMBL" id="AJA08382.1"/>
    </source>
</evidence>
<gene>
    <name evidence="1" type="ORF">SKP52_07305</name>
</gene>
<protein>
    <submittedName>
        <fullName evidence="1">Putative membrane protein</fullName>
    </submittedName>
</protein>
<dbReference type="HOGENOM" id="CLU_1642639_0_0_5"/>
<dbReference type="AlphaFoldDB" id="A0A0A7PKB6"/>
<dbReference type="EMBL" id="CP009122">
    <property type="protein sequence ID" value="AJA08382.1"/>
    <property type="molecule type" value="Genomic_DNA"/>
</dbReference>
<dbReference type="OrthoDB" id="7450819at2"/>
<sequence>MGKKLSFAASRHKGVRLFRWSVLALAGVTAGAMLGEMAAGTRLGGETGGRTSYSNLSANPDALVAQRDGGILPCPGCADSYGVALRLRADRDIRMSDEFRELGAVDIDPPILADPGDDYRYGGRFPDPEPHAAATSEDLRAVGTADESPALDVMLPTPAEY</sequence>
<dbReference type="KEGG" id="sphk:SKP52_07305"/>
<name>A0A0A7PKB6_9SPHN</name>
<reference evidence="1 2" key="1">
    <citation type="journal article" date="2015" name="Int. J. Syst. Evol. Microbiol.">
        <title>Description of Sphingopyxis fribergensis sp. nov. - a soil bacterium with the ability to degrade styrene and phenylacetic acid.</title>
        <authorList>
            <person name="Oelschlagel M."/>
            <person name="Ruckert C."/>
            <person name="Kalinowski J."/>
            <person name="Schmidt G."/>
            <person name="Schlomann M."/>
            <person name="Tischler D."/>
        </authorList>
    </citation>
    <scope>NUCLEOTIDE SEQUENCE [LARGE SCALE GENOMIC DNA]</scope>
    <source>
        <strain evidence="1 2">Kp5.2</strain>
    </source>
</reference>
<keyword evidence="2" id="KW-1185">Reference proteome</keyword>
<evidence type="ECO:0000313" key="2">
    <source>
        <dbReference type="Proteomes" id="UP000030907"/>
    </source>
</evidence>
<proteinExistence type="predicted"/>
<dbReference type="RefSeq" id="WP_148309047.1">
    <property type="nucleotide sequence ID" value="NZ_CP009122.1"/>
</dbReference>
<organism evidence="1 2">
    <name type="scientific">Sphingopyxis fribergensis</name>
    <dbReference type="NCBI Taxonomy" id="1515612"/>
    <lineage>
        <taxon>Bacteria</taxon>
        <taxon>Pseudomonadati</taxon>
        <taxon>Pseudomonadota</taxon>
        <taxon>Alphaproteobacteria</taxon>
        <taxon>Sphingomonadales</taxon>
        <taxon>Sphingomonadaceae</taxon>
        <taxon>Sphingopyxis</taxon>
    </lineage>
</organism>
<accession>A0A0A7PKB6</accession>
<dbReference type="Proteomes" id="UP000030907">
    <property type="component" value="Chromosome"/>
</dbReference>